<dbReference type="InterPro" id="IPR013783">
    <property type="entry name" value="Ig-like_fold"/>
</dbReference>
<feature type="domain" description="PKD/Chitinase" evidence="2">
    <location>
        <begin position="251"/>
        <end position="341"/>
    </location>
</feature>
<feature type="chain" id="PRO_5047376713" evidence="1">
    <location>
        <begin position="25"/>
        <end position="859"/>
    </location>
</feature>
<gene>
    <name evidence="3" type="ORF">SNE35_14655</name>
</gene>
<dbReference type="RefSeq" id="WP_320423652.1">
    <property type="nucleotide sequence ID" value="NZ_JAXCLA010000004.1"/>
</dbReference>
<keyword evidence="1" id="KW-0732">Signal</keyword>
<feature type="domain" description="PKD/Chitinase" evidence="2">
    <location>
        <begin position="46"/>
        <end position="138"/>
    </location>
</feature>
<dbReference type="InterPro" id="IPR029865">
    <property type="entry name" value="KIAA0319-like"/>
</dbReference>
<feature type="signal peptide" evidence="1">
    <location>
        <begin position="1"/>
        <end position="24"/>
    </location>
</feature>
<dbReference type="PANTHER" id="PTHR46182:SF2">
    <property type="entry name" value="FI19480P1"/>
    <property type="match status" value="1"/>
</dbReference>
<evidence type="ECO:0000313" key="3">
    <source>
        <dbReference type="EMBL" id="MDY0745758.1"/>
    </source>
</evidence>
<dbReference type="Pfam" id="PF22352">
    <property type="entry name" value="K319L-like_PKD"/>
    <property type="match status" value="3"/>
</dbReference>
<organism evidence="3 4">
    <name type="scientific">Roseateles agri</name>
    <dbReference type="NCBI Taxonomy" id="3098619"/>
    <lineage>
        <taxon>Bacteria</taxon>
        <taxon>Pseudomonadati</taxon>
        <taxon>Pseudomonadota</taxon>
        <taxon>Betaproteobacteria</taxon>
        <taxon>Burkholderiales</taxon>
        <taxon>Sphaerotilaceae</taxon>
        <taxon>Roseateles</taxon>
    </lineage>
</organism>
<protein>
    <submittedName>
        <fullName evidence="3">REJ domain-containing protein</fullName>
    </submittedName>
</protein>
<name>A0ABU5DJ48_9BURK</name>
<keyword evidence="4" id="KW-1185">Reference proteome</keyword>
<dbReference type="SUPFAM" id="SSF49299">
    <property type="entry name" value="PKD domain"/>
    <property type="match status" value="3"/>
</dbReference>
<dbReference type="Proteomes" id="UP001285263">
    <property type="component" value="Unassembled WGS sequence"/>
</dbReference>
<proteinExistence type="predicted"/>
<feature type="domain" description="PKD/Chitinase" evidence="2">
    <location>
        <begin position="354"/>
        <end position="445"/>
    </location>
</feature>
<sequence>MWKAIRGLASLVSLALLTSCGGGSSGSSPSATQVADAGLHVRALAAGNVSLQGGQIHASLNGTVRLDGSNSTDDDHDTLSYQWTLISQPTGGNAPASGTGAALEWQPNALGAYTYALKVSDPRGASSTQNFNVMVDNTALSANVVVAVQRVGSSIPPGQQISLGTNIVLDASGGTTTEGAASAVSFTLTQRPAGSNAALTLGDKTARFSPDVLGTYMAKASGTDASGIGFETNYTFWVSNEAPKPIIIASATDLTAGAISAVAGYDVLMNAAATSNGSSALSYGWQLSAKPAGSSAALNSATGPTANFSPDLLGDYVVTLTATSTTGKLSTYTTTVHVANRRPVANIVAGTAPSAGANVPSFLLPLGTQVTLRGDTSTDPDGDSLTYAWSINSRPSSSNAQLSSATAVSPTFVPDQEGSYVFTLRVTDPSGAYGERQITLQVGGHAPAVVLDTKAVTGVIGSTVPLSAALSFDDDGDALSYQWSVTSAPTGSAALPAAAGSASTSFSGDVAGSYVLSVAVSDGRRTSVAPVAVTVLPPAIALNNLTLPAMARYSRSLDRFVMLTSAPGVAIVDPATGAVSTVALPSAPNVLNLSPDGKLAVAVRGQAASLIDVSTATILGTVVSTDYLESGVVTNGGVLWLFAEEDVPYTHHIVLVADGHTGNFIPQQTQFDGAEFVGYPVLADRYGKIFLRDQDYTPPANLVTFNFDTATNQGLSRSDARPAITFNNEVFLAEDQSFLMTGFGWVYDSQTLADVGRVDGVASVSYTEIISFSHSLAMQESLALIWNQNAALLPTTYARYDMRYGFYAQDYMALPYINGVPSYGIKVFHSSTGRHVMFVQTGSANRSDTAGVNYYLVRR</sequence>
<dbReference type="EMBL" id="JAXCLA010000004">
    <property type="protein sequence ID" value="MDY0745758.1"/>
    <property type="molecule type" value="Genomic_DNA"/>
</dbReference>
<dbReference type="InterPro" id="IPR035986">
    <property type="entry name" value="PKD_dom_sf"/>
</dbReference>
<dbReference type="PANTHER" id="PTHR46182">
    <property type="entry name" value="FI19480P1"/>
    <property type="match status" value="1"/>
</dbReference>
<feature type="domain" description="PKD/Chitinase" evidence="2">
    <location>
        <begin position="449"/>
        <end position="538"/>
    </location>
</feature>
<dbReference type="InterPro" id="IPR022409">
    <property type="entry name" value="PKD/Chitinase_dom"/>
</dbReference>
<comment type="caution">
    <text evidence="3">The sequence shown here is derived from an EMBL/GenBank/DDBJ whole genome shotgun (WGS) entry which is preliminary data.</text>
</comment>
<dbReference type="SMART" id="SM00089">
    <property type="entry name" value="PKD"/>
    <property type="match status" value="4"/>
</dbReference>
<accession>A0ABU5DJ48</accession>
<evidence type="ECO:0000259" key="2">
    <source>
        <dbReference type="SMART" id="SM00089"/>
    </source>
</evidence>
<evidence type="ECO:0000256" key="1">
    <source>
        <dbReference type="SAM" id="SignalP"/>
    </source>
</evidence>
<dbReference type="SUPFAM" id="SSF63829">
    <property type="entry name" value="Calcium-dependent phosphotriesterase"/>
    <property type="match status" value="1"/>
</dbReference>
<dbReference type="Gene3D" id="2.60.40.10">
    <property type="entry name" value="Immunoglobulins"/>
    <property type="match status" value="4"/>
</dbReference>
<reference evidence="3 4" key="1">
    <citation type="submission" date="2023-11" db="EMBL/GenBank/DDBJ databases">
        <title>Paucibacter sp. nov., isolated from fresh soil in Korea.</title>
        <authorList>
            <person name="Le N.T.T."/>
        </authorList>
    </citation>
    <scope>NUCLEOTIDE SEQUENCE [LARGE SCALE GENOMIC DNA]</scope>
    <source>
        <strain evidence="3 4">R3-3</strain>
    </source>
</reference>
<dbReference type="PROSITE" id="PS51257">
    <property type="entry name" value="PROKAR_LIPOPROTEIN"/>
    <property type="match status" value="1"/>
</dbReference>
<evidence type="ECO:0000313" key="4">
    <source>
        <dbReference type="Proteomes" id="UP001285263"/>
    </source>
</evidence>